<keyword evidence="2" id="KW-1185">Reference proteome</keyword>
<organism evidence="1 2">
    <name type="scientific">Pseudaquabacterium pictum</name>
    <dbReference type="NCBI Taxonomy" id="2315236"/>
    <lineage>
        <taxon>Bacteria</taxon>
        <taxon>Pseudomonadati</taxon>
        <taxon>Pseudomonadota</taxon>
        <taxon>Betaproteobacteria</taxon>
        <taxon>Burkholderiales</taxon>
        <taxon>Sphaerotilaceae</taxon>
        <taxon>Pseudaquabacterium</taxon>
    </lineage>
</organism>
<accession>A0A480AP59</accession>
<sequence>MHLIVPFAGTVSEAGHQALQSLALPRLEKLLARLQPGQRLGSDAHSLNPPHEQALATAWGWPAGPDAALPLAARQAAALGLDASQPWGLLTPVHLHVGTDQVSLTAPWALQLDDAASRGLLDAVRPLFESEGFTLHPTGPLQWLASHPLFDGLATAALDRVVGRNIDRWLPGHGDARLIRRLQNEVQMLLYTHPLNDAREAAGLPTVNSVWLSHCGRLPDGASPPPSAQVDDRLRQPALDEDWAAWCEAWRALDAGPIDALARAGGDVRLTLCGERFAQTFMPARQGLWQRLAGRWQPPSATAVLEAL</sequence>
<dbReference type="RefSeq" id="WP_137732984.1">
    <property type="nucleotide sequence ID" value="NZ_BJCL01000005.1"/>
</dbReference>
<evidence type="ECO:0008006" key="3">
    <source>
        <dbReference type="Google" id="ProtNLM"/>
    </source>
</evidence>
<comment type="caution">
    <text evidence="1">The sequence shown here is derived from an EMBL/GenBank/DDBJ whole genome shotgun (WGS) entry which is preliminary data.</text>
</comment>
<dbReference type="Proteomes" id="UP000301751">
    <property type="component" value="Unassembled WGS sequence"/>
</dbReference>
<dbReference type="OrthoDB" id="5295974at2"/>
<evidence type="ECO:0000313" key="2">
    <source>
        <dbReference type="Proteomes" id="UP000301751"/>
    </source>
</evidence>
<gene>
    <name evidence="1" type="ORF">AQPW35_23220</name>
</gene>
<proteinExistence type="predicted"/>
<protein>
    <recommendedName>
        <fullName evidence="3">Phosphoglycerate mutase</fullName>
    </recommendedName>
</protein>
<dbReference type="EMBL" id="BJCL01000005">
    <property type="protein sequence ID" value="GCL63241.1"/>
    <property type="molecule type" value="Genomic_DNA"/>
</dbReference>
<reference evidence="2" key="1">
    <citation type="submission" date="2019-03" db="EMBL/GenBank/DDBJ databases">
        <title>Aquabacterium pictum sp.nov., the first bacteriochlorophyll a-containing freshwater bacterium in the genus Aquabacterium of the class Betaproteobacteria.</title>
        <authorList>
            <person name="Hirose S."/>
            <person name="Tank M."/>
            <person name="Hara E."/>
            <person name="Tamaki H."/>
            <person name="Takaichi S."/>
            <person name="Haruta S."/>
            <person name="Hanada S."/>
        </authorList>
    </citation>
    <scope>NUCLEOTIDE SEQUENCE [LARGE SCALE GENOMIC DNA]</scope>
    <source>
        <strain evidence="2">W35</strain>
    </source>
</reference>
<evidence type="ECO:0000313" key="1">
    <source>
        <dbReference type="EMBL" id="GCL63241.1"/>
    </source>
</evidence>
<name>A0A480AP59_9BURK</name>
<dbReference type="AlphaFoldDB" id="A0A480AP59"/>